<dbReference type="Pfam" id="PF13640">
    <property type="entry name" value="2OG-FeII_Oxy_3"/>
    <property type="match status" value="1"/>
</dbReference>
<protein>
    <submittedName>
        <fullName evidence="8">2OG-Fe(II) oxygenase</fullName>
    </submittedName>
</protein>
<dbReference type="InterPro" id="IPR006620">
    <property type="entry name" value="Pro_4_hyd_alph"/>
</dbReference>
<evidence type="ECO:0000256" key="1">
    <source>
        <dbReference type="ARBA" id="ARBA00001961"/>
    </source>
</evidence>
<dbReference type="EMBL" id="JMIU01000001">
    <property type="protein sequence ID" value="KDN96211.1"/>
    <property type="molecule type" value="Genomic_DNA"/>
</dbReference>
<dbReference type="AlphaFoldDB" id="A0A067A0U9"/>
<dbReference type="PROSITE" id="PS51471">
    <property type="entry name" value="FE2OG_OXY"/>
    <property type="match status" value="1"/>
</dbReference>
<evidence type="ECO:0000313" key="8">
    <source>
        <dbReference type="EMBL" id="KDN96211.1"/>
    </source>
</evidence>
<evidence type="ECO:0000256" key="2">
    <source>
        <dbReference type="ARBA" id="ARBA00022723"/>
    </source>
</evidence>
<comment type="caution">
    <text evidence="8">The sequence shown here is derived from an EMBL/GenBank/DDBJ whole genome shotgun (WGS) entry which is preliminary data.</text>
</comment>
<accession>A0A067A0U9</accession>
<evidence type="ECO:0000256" key="3">
    <source>
        <dbReference type="ARBA" id="ARBA00022896"/>
    </source>
</evidence>
<dbReference type="GO" id="GO:0071456">
    <property type="term" value="P:cellular response to hypoxia"/>
    <property type="evidence" value="ECO:0007669"/>
    <property type="project" value="TreeGrafter"/>
</dbReference>
<dbReference type="InterPro" id="IPR005123">
    <property type="entry name" value="Oxoglu/Fe-dep_dioxygenase_dom"/>
</dbReference>
<evidence type="ECO:0000256" key="6">
    <source>
        <dbReference type="ARBA" id="ARBA00023004"/>
    </source>
</evidence>
<keyword evidence="4" id="KW-0223">Dioxygenase</keyword>
<gene>
    <name evidence="8" type="ORF">EI16_07960</name>
</gene>
<organism evidence="8 9">
    <name type="scientific">Hydrogenovibrio marinus</name>
    <dbReference type="NCBI Taxonomy" id="28885"/>
    <lineage>
        <taxon>Bacteria</taxon>
        <taxon>Pseudomonadati</taxon>
        <taxon>Pseudomonadota</taxon>
        <taxon>Gammaproteobacteria</taxon>
        <taxon>Thiotrichales</taxon>
        <taxon>Piscirickettsiaceae</taxon>
        <taxon>Hydrogenovibrio</taxon>
    </lineage>
</organism>
<dbReference type="GO" id="GO:0031418">
    <property type="term" value="F:L-ascorbic acid binding"/>
    <property type="evidence" value="ECO:0007669"/>
    <property type="project" value="UniProtKB-KW"/>
</dbReference>
<sequence>MPFDPASPESEASINDLLDNLVEKGWYVWPNAIEPELCQALLEEASEHHQEGELKRAGIGRGDEHQLNRDIRRDKIKWLDGSTPTQQAYLAKMADLQFRLNRELFLGLFEYECHFALYQPGDFYKKHYDSFRGQATRIVTTVLYLNPEWQPGKGGELVIYKDEEDTQPTLVSPYFGTLAVFMSEEILHEVLPTLQSRYSITGWFRLNNMQGNQVDPPTQLLTY</sequence>
<keyword evidence="9" id="KW-1185">Reference proteome</keyword>
<dbReference type="GO" id="GO:0031543">
    <property type="term" value="F:peptidyl-proline dioxygenase activity"/>
    <property type="evidence" value="ECO:0007669"/>
    <property type="project" value="TreeGrafter"/>
</dbReference>
<evidence type="ECO:0000313" key="9">
    <source>
        <dbReference type="Proteomes" id="UP000027341"/>
    </source>
</evidence>
<keyword evidence="2" id="KW-0479">Metal-binding</keyword>
<name>A0A067A0U9_HYDMR</name>
<evidence type="ECO:0000259" key="7">
    <source>
        <dbReference type="PROSITE" id="PS51471"/>
    </source>
</evidence>
<feature type="domain" description="Fe2OG dioxygenase" evidence="7">
    <location>
        <begin position="104"/>
        <end position="206"/>
    </location>
</feature>
<dbReference type="InterPro" id="IPR044862">
    <property type="entry name" value="Pro_4_hyd_alph_FE2OG_OXY"/>
</dbReference>
<reference evidence="8 9" key="1">
    <citation type="submission" date="2014-04" db="EMBL/GenBank/DDBJ databases">
        <title>Draft genome sequence of Hydrogenovibrio marinus MH-110, a model organism for aerobic H2 metabolism.</title>
        <authorList>
            <person name="Cha H.J."/>
            <person name="Jo B.H."/>
            <person name="Hwang B.H."/>
        </authorList>
    </citation>
    <scope>NUCLEOTIDE SEQUENCE [LARGE SCALE GENOMIC DNA]</scope>
    <source>
        <strain evidence="8 9">MH-110</strain>
    </source>
</reference>
<dbReference type="PANTHER" id="PTHR12907">
    <property type="entry name" value="EGL NINE HOMOLOG-RELATED"/>
    <property type="match status" value="1"/>
</dbReference>
<keyword evidence="6" id="KW-0408">Iron</keyword>
<dbReference type="Proteomes" id="UP000027341">
    <property type="component" value="Unassembled WGS sequence"/>
</dbReference>
<dbReference type="STRING" id="28885.EI16_07960"/>
<comment type="cofactor">
    <cofactor evidence="1">
        <name>L-ascorbate</name>
        <dbReference type="ChEBI" id="CHEBI:38290"/>
    </cofactor>
</comment>
<keyword evidence="3" id="KW-0847">Vitamin C</keyword>
<dbReference type="PANTHER" id="PTHR12907:SF26">
    <property type="entry name" value="HIF PROLYL HYDROXYLASE, ISOFORM C"/>
    <property type="match status" value="1"/>
</dbReference>
<proteinExistence type="predicted"/>
<dbReference type="GO" id="GO:0008198">
    <property type="term" value="F:ferrous iron binding"/>
    <property type="evidence" value="ECO:0007669"/>
    <property type="project" value="TreeGrafter"/>
</dbReference>
<evidence type="ECO:0000256" key="5">
    <source>
        <dbReference type="ARBA" id="ARBA00023002"/>
    </source>
</evidence>
<dbReference type="InterPro" id="IPR051559">
    <property type="entry name" value="HIF_prolyl_hydroxylases"/>
</dbReference>
<dbReference type="Gene3D" id="2.60.120.620">
    <property type="entry name" value="q2cbj1_9rhob like domain"/>
    <property type="match status" value="1"/>
</dbReference>
<keyword evidence="5" id="KW-0560">Oxidoreductase</keyword>
<evidence type="ECO:0000256" key="4">
    <source>
        <dbReference type="ARBA" id="ARBA00022964"/>
    </source>
</evidence>
<dbReference type="SMART" id="SM00702">
    <property type="entry name" value="P4Hc"/>
    <property type="match status" value="1"/>
</dbReference>